<dbReference type="KEGG" id="bpf:BpOF4_03615"/>
<proteinExistence type="predicted"/>
<keyword evidence="3" id="KW-1185">Reference proteome</keyword>
<dbReference type="HOGENOM" id="CLU_817978_0_0_9"/>
<feature type="compositionally biased region" description="Basic and acidic residues" evidence="1">
    <location>
        <begin position="135"/>
        <end position="146"/>
    </location>
</feature>
<reference evidence="2 3" key="1">
    <citation type="journal article" date="2011" name="Environ. Microbiol.">
        <title>Genome of alkaliphilic Bacillus pseudofirmus OF4 reveals adaptations that support the ability to grow in an external pH range from 7.5 to 11.4.</title>
        <authorList>
            <person name="Janto B."/>
            <person name="Ahmed A."/>
            <person name="Ito M."/>
            <person name="Liu J."/>
            <person name="Hicks D.B."/>
            <person name="Pagni S."/>
            <person name="Fackelmayer O.J."/>
            <person name="Smith T.A."/>
            <person name="Earl J."/>
            <person name="Elbourne L.D."/>
            <person name="Hassan K."/>
            <person name="Paulsen I.T."/>
            <person name="Kolsto A.B."/>
            <person name="Tourasse N.J."/>
            <person name="Ehrlich G.D."/>
            <person name="Boissy R."/>
            <person name="Ivey D.M."/>
            <person name="Li G."/>
            <person name="Xue Y."/>
            <person name="Ma Y."/>
            <person name="Hu F.Z."/>
            <person name="Krulwich T.A."/>
        </authorList>
    </citation>
    <scope>NUCLEOTIDE SEQUENCE [LARGE SCALE GENOMIC DNA]</scope>
    <source>
        <strain evidence="3">ATCC BAA-2126 / JCM 17055 / OF4</strain>
    </source>
</reference>
<evidence type="ECO:0000313" key="3">
    <source>
        <dbReference type="Proteomes" id="UP000001544"/>
    </source>
</evidence>
<sequence length="339" mass="39520">MFTVQNVKGFYIVPRIKIERPRDKMLYLFLCEKANFIDSELCSRGELITSKIKLEQEAGWSYSKIRGSIKRLEDLGLIKTETLPMKSGTKILIVDYSLFQDLTNYKNMTSILRYEEIQADNKPNTHESSNQIVPKKLEISREEEGKGSITSKPDNYLNSNEKLKQSSNTITKAFNKIFKQNEYNIKENRGFSCLSKVFRNSELFLQSYEDTAQFVENVVSNDFPFTTINQEIFMDYLESIRLVRNSEKVSVVTVVSFLAEIESYRVEIVESAFDIHRKGHRDKKETYTKGIIENLSKTAPIKMPYKEYKPRVSRNVRKREEKLKAKGLIERVDSLEVDF</sequence>
<protein>
    <submittedName>
        <fullName evidence="2">Prophage LambdaCh01, replication protein O</fullName>
    </submittedName>
</protein>
<feature type="region of interest" description="Disordered" evidence="1">
    <location>
        <begin position="122"/>
        <end position="162"/>
    </location>
</feature>
<evidence type="ECO:0000256" key="1">
    <source>
        <dbReference type="SAM" id="MobiDB-lite"/>
    </source>
</evidence>
<dbReference type="EMBL" id="CP001878">
    <property type="protein sequence ID" value="ADC48789.1"/>
    <property type="molecule type" value="Genomic_DNA"/>
</dbReference>
<gene>
    <name evidence="2" type="ordered locus">BpOF4_03615</name>
</gene>
<accession>D3FX34</accession>
<dbReference type="AlphaFoldDB" id="D3FX34"/>
<dbReference type="eggNOG" id="COG3935">
    <property type="taxonomic scope" value="Bacteria"/>
</dbReference>
<organism evidence="2 3">
    <name type="scientific">Alkalihalophilus pseudofirmus (strain ATCC BAA-2126 / JCM 17055 / OF4)</name>
    <name type="common">Bacillus pseudofirmus</name>
    <dbReference type="NCBI Taxonomy" id="398511"/>
    <lineage>
        <taxon>Bacteria</taxon>
        <taxon>Bacillati</taxon>
        <taxon>Bacillota</taxon>
        <taxon>Bacilli</taxon>
        <taxon>Bacillales</taxon>
        <taxon>Bacillaceae</taxon>
        <taxon>Alkalihalophilus</taxon>
    </lineage>
</organism>
<feature type="compositionally biased region" description="Polar residues" evidence="1">
    <location>
        <begin position="148"/>
        <end position="162"/>
    </location>
</feature>
<name>D3FX34_ALKPO</name>
<evidence type="ECO:0000313" key="2">
    <source>
        <dbReference type="EMBL" id="ADC48789.1"/>
    </source>
</evidence>
<dbReference type="Proteomes" id="UP000001544">
    <property type="component" value="Chromosome"/>
</dbReference>
<dbReference type="RefSeq" id="WP_012960066.1">
    <property type="nucleotide sequence ID" value="NC_013791.2"/>
</dbReference>